<dbReference type="EMBL" id="JADIMR010000091">
    <property type="protein sequence ID" value="MBO8447305.1"/>
    <property type="molecule type" value="Genomic_DNA"/>
</dbReference>
<keyword evidence="1" id="KW-1133">Transmembrane helix</keyword>
<dbReference type="InterPro" id="IPR022276">
    <property type="entry name" value="Conjug_transposon_TraK"/>
</dbReference>
<dbReference type="NCBIfam" id="TIGR03781">
    <property type="entry name" value="Bac_Flav_CT_K"/>
    <property type="match status" value="1"/>
</dbReference>
<reference evidence="2" key="1">
    <citation type="submission" date="2020-10" db="EMBL/GenBank/DDBJ databases">
        <authorList>
            <person name="Gilroy R."/>
        </authorList>
    </citation>
    <scope>NUCLEOTIDE SEQUENCE</scope>
    <source>
        <strain evidence="2">D3-1215</strain>
    </source>
</reference>
<feature type="transmembrane region" description="Helical" evidence="1">
    <location>
        <begin position="17"/>
        <end position="38"/>
    </location>
</feature>
<keyword evidence="1" id="KW-0812">Transmembrane</keyword>
<comment type="caution">
    <text evidence="2">The sequence shown here is derived from an EMBL/GenBank/DDBJ whole genome shotgun (WGS) entry which is preliminary data.</text>
</comment>
<organism evidence="2 3">
    <name type="scientific">Candidatus Enterocola intestinipullorum</name>
    <dbReference type="NCBI Taxonomy" id="2840783"/>
    <lineage>
        <taxon>Bacteria</taxon>
        <taxon>Pseudomonadati</taxon>
        <taxon>Bacteroidota</taxon>
        <taxon>Bacteroidia</taxon>
        <taxon>Bacteroidales</taxon>
        <taxon>Candidatus Enterocola</taxon>
    </lineage>
</organism>
<evidence type="ECO:0000256" key="1">
    <source>
        <dbReference type="SAM" id="Phobius"/>
    </source>
</evidence>
<accession>A0A9D9EIV9</accession>
<dbReference type="AlphaFoldDB" id="A0A9D9EIV9"/>
<sequence length="206" mass="23387">MFQSLNNIQKAFSLMKLYLVIITVACAGIAGFAVWKAFEFAEKQRQKIYVLDNGASLIMALSQDVYQNREAEAKSHVKMFHDAFFTISPDKSAIDYNIARALALAGREAADQYTIMKEDGFFDRIIAAGIHCEIRVDSVKIDVAQYPYAARLWGKTSLVRTSNVTYRNLETECRLVNCARSDDNPHGFMIEKWRILDNSDIAVLER</sequence>
<name>A0A9D9EIV9_9BACT</name>
<keyword evidence="1" id="KW-0472">Membrane</keyword>
<dbReference type="Proteomes" id="UP000823637">
    <property type="component" value="Unassembled WGS sequence"/>
</dbReference>
<evidence type="ECO:0000313" key="2">
    <source>
        <dbReference type="EMBL" id="MBO8447305.1"/>
    </source>
</evidence>
<protein>
    <submittedName>
        <fullName evidence="2">Conjugative transposon protein TraK</fullName>
    </submittedName>
</protein>
<evidence type="ECO:0000313" key="3">
    <source>
        <dbReference type="Proteomes" id="UP000823637"/>
    </source>
</evidence>
<gene>
    <name evidence="2" type="primary">traK</name>
    <name evidence="2" type="ORF">IAC32_06130</name>
</gene>
<reference evidence="2" key="2">
    <citation type="journal article" date="2021" name="PeerJ">
        <title>Extensive microbial diversity within the chicken gut microbiome revealed by metagenomics and culture.</title>
        <authorList>
            <person name="Gilroy R."/>
            <person name="Ravi A."/>
            <person name="Getino M."/>
            <person name="Pursley I."/>
            <person name="Horton D.L."/>
            <person name="Alikhan N.F."/>
            <person name="Baker D."/>
            <person name="Gharbi K."/>
            <person name="Hall N."/>
            <person name="Watson M."/>
            <person name="Adriaenssens E.M."/>
            <person name="Foster-Nyarko E."/>
            <person name="Jarju S."/>
            <person name="Secka A."/>
            <person name="Antonio M."/>
            <person name="Oren A."/>
            <person name="Chaudhuri R.R."/>
            <person name="La Ragione R."/>
            <person name="Hildebrand F."/>
            <person name="Pallen M.J."/>
        </authorList>
    </citation>
    <scope>NUCLEOTIDE SEQUENCE</scope>
    <source>
        <strain evidence="2">D3-1215</strain>
    </source>
</reference>
<proteinExistence type="predicted"/>